<dbReference type="SUPFAM" id="SSF52540">
    <property type="entry name" value="P-loop containing nucleoside triphosphate hydrolases"/>
    <property type="match status" value="1"/>
</dbReference>
<organism evidence="2 3">
    <name type="scientific">Litoribaculum gwangyangense</name>
    <dbReference type="NCBI Taxonomy" id="1130722"/>
    <lineage>
        <taxon>Bacteria</taxon>
        <taxon>Pseudomonadati</taxon>
        <taxon>Bacteroidota</taxon>
        <taxon>Flavobacteriia</taxon>
        <taxon>Flavobacteriales</taxon>
        <taxon>Flavobacteriaceae</taxon>
        <taxon>Litoribaculum</taxon>
    </lineage>
</organism>
<feature type="domain" description="AAA+ ATPase" evidence="1">
    <location>
        <begin position="560"/>
        <end position="855"/>
    </location>
</feature>
<dbReference type="InterPro" id="IPR003593">
    <property type="entry name" value="AAA+_ATPase"/>
</dbReference>
<dbReference type="SMART" id="SM00382">
    <property type="entry name" value="AAA"/>
    <property type="match status" value="1"/>
</dbReference>
<dbReference type="Gene3D" id="3.40.50.300">
    <property type="entry name" value="P-loop containing nucleotide triphosphate hydrolases"/>
    <property type="match status" value="1"/>
</dbReference>
<evidence type="ECO:0000313" key="2">
    <source>
        <dbReference type="EMBL" id="GAA4819336.1"/>
    </source>
</evidence>
<gene>
    <name evidence="2" type="ORF">GCM10023330_30040</name>
</gene>
<sequence length="985" mass="114924">MKTLKEVIQDCQLSFSEITEDYKIDYDQIFNREKDWLNNVEEKTFRLSENVRDDIEYVITKLKEDRYRFKESDTDKLSLFISQINGIIRIANRINNFKEGTTLDNSQTLKLFELFNTIKATKQFIDFDFTLNKNLKSFIVHLFSVVKHCQSPDTYPIYYKYWKNILGEVLKKDDDYDSLCSFYQTIPSPKHLSLGTYFGALGTVLARKISENQIIKEEDDKNYKYIRNKILNIHYFDIITGYKRKPNYYLIGSKYGENNDVDVFPKMLENNVVSVGFASHLDLGDFYLTDDAEIVEYLKEENEVRNSYNALKLFLNIKVGDKVAIKASGSPKGKKGFLSIVGIFEVVQNKDGEVYSHDPDGLGHTLNVKVVDAPIYKEFELGGYGSTVHKLSKQDHINQIFNQTNKKRSLFLETKDKFENSIFENYIKFLRKINSELGLMPNDERVVYSVRDSRLNFTVGQRYSFNLYLNDSRGVYGVISKEKLLDSSEPYDGNPPQPFYNYYTDFEPSNKDWDSITEAIKDELNRTTKSGFIRHHNSEFENYVFELSKETIMNNDNMKLSLNTILYGPPGTGKTHILKNQFMDMFTTSESSITRQDFLKDIIQNCSWWQVIALAVLELGKTKVADIFNHEYVQVKAQLSNSTTVTPTIWGQLQSHTVEDCEHVKVARRMPPMIFNKTEKSEWEILQNEVEEQSPELLELKLKIENFESVPNKRIERFEFLTFHQSYSYEDFIEGIKPELSESDVSYKIEEGVFQKMCNRARNDSSNNYAIFIDEINRGNISSIFGELITLIEDDKREGKPNEIKATLPYSKKHFSVPNNLYIIGTMNTADRSVEALDTALRRRFSFIEMNPEPEKLNTDEFKCIGIDLEALLNAINARIEKLLDKDYCIGHSYFMTITNRKEPLKEMKTIFQNKILPLLQEYFYGDWGKILLVIGKEFVETKKNTIKFLSTDSYEDFEEYDEKPIYNFTNPTSWTLDSFKSIYE</sequence>
<proteinExistence type="predicted"/>
<dbReference type="Pfam" id="PF07728">
    <property type="entry name" value="AAA_5"/>
    <property type="match status" value="1"/>
</dbReference>
<evidence type="ECO:0000313" key="3">
    <source>
        <dbReference type="Proteomes" id="UP001501433"/>
    </source>
</evidence>
<dbReference type="InterPro" id="IPR011704">
    <property type="entry name" value="ATPase_dyneun-rel_AAA"/>
</dbReference>
<protein>
    <recommendedName>
        <fullName evidence="1">AAA+ ATPase domain-containing protein</fullName>
    </recommendedName>
</protein>
<comment type="caution">
    <text evidence="2">The sequence shown here is derived from an EMBL/GenBank/DDBJ whole genome shotgun (WGS) entry which is preliminary data.</text>
</comment>
<dbReference type="InterPro" id="IPR052934">
    <property type="entry name" value="Methyl-DNA_Rec/Restrict_Enz"/>
</dbReference>
<keyword evidence="3" id="KW-1185">Reference proteome</keyword>
<dbReference type="PANTHER" id="PTHR37291">
    <property type="entry name" value="5-METHYLCYTOSINE-SPECIFIC RESTRICTION ENZYME B"/>
    <property type="match status" value="1"/>
</dbReference>
<dbReference type="Proteomes" id="UP001501433">
    <property type="component" value="Unassembled WGS sequence"/>
</dbReference>
<reference evidence="3" key="1">
    <citation type="journal article" date="2019" name="Int. J. Syst. Evol. Microbiol.">
        <title>The Global Catalogue of Microorganisms (GCM) 10K type strain sequencing project: providing services to taxonomists for standard genome sequencing and annotation.</title>
        <authorList>
            <consortium name="The Broad Institute Genomics Platform"/>
            <consortium name="The Broad Institute Genome Sequencing Center for Infectious Disease"/>
            <person name="Wu L."/>
            <person name="Ma J."/>
        </authorList>
    </citation>
    <scope>NUCLEOTIDE SEQUENCE [LARGE SCALE GENOMIC DNA]</scope>
    <source>
        <strain evidence="3">JCM 18325</strain>
    </source>
</reference>
<evidence type="ECO:0000259" key="1">
    <source>
        <dbReference type="SMART" id="SM00382"/>
    </source>
</evidence>
<dbReference type="EMBL" id="BAABJW010000017">
    <property type="protein sequence ID" value="GAA4819336.1"/>
    <property type="molecule type" value="Genomic_DNA"/>
</dbReference>
<dbReference type="PANTHER" id="PTHR37291:SF1">
    <property type="entry name" value="TYPE IV METHYL-DIRECTED RESTRICTION ENZYME ECOKMCRB SUBUNIT"/>
    <property type="match status" value="1"/>
</dbReference>
<name>A0ABP9CWR7_9FLAO</name>
<dbReference type="RefSeq" id="WP_345278318.1">
    <property type="nucleotide sequence ID" value="NZ_BAABJW010000017.1"/>
</dbReference>
<dbReference type="InterPro" id="IPR027417">
    <property type="entry name" value="P-loop_NTPase"/>
</dbReference>
<accession>A0ABP9CWR7</accession>